<accession>W6Z8V5</accession>
<dbReference type="HOGENOM" id="CLU_2967136_0_0_1"/>
<gene>
    <name evidence="1" type="ORF">COCMIDRAFT_109612</name>
</gene>
<dbReference type="AlphaFoldDB" id="W6Z8V5"/>
<dbReference type="GeneID" id="19119466"/>
<name>W6Z8V5_COCMI</name>
<feature type="non-terminal residue" evidence="1">
    <location>
        <position position="1"/>
    </location>
</feature>
<protein>
    <submittedName>
        <fullName evidence="1">Uncharacterized protein</fullName>
    </submittedName>
</protein>
<reference evidence="1 2" key="1">
    <citation type="journal article" date="2013" name="PLoS Genet.">
        <title>Comparative genome structure, secondary metabolite, and effector coding capacity across Cochliobolus pathogens.</title>
        <authorList>
            <person name="Condon B.J."/>
            <person name="Leng Y."/>
            <person name="Wu D."/>
            <person name="Bushley K.E."/>
            <person name="Ohm R.A."/>
            <person name="Otillar R."/>
            <person name="Martin J."/>
            <person name="Schackwitz W."/>
            <person name="Grimwood J."/>
            <person name="MohdZainudin N."/>
            <person name="Xue C."/>
            <person name="Wang R."/>
            <person name="Manning V.A."/>
            <person name="Dhillon B."/>
            <person name="Tu Z.J."/>
            <person name="Steffenson B.J."/>
            <person name="Salamov A."/>
            <person name="Sun H."/>
            <person name="Lowry S."/>
            <person name="LaButti K."/>
            <person name="Han J."/>
            <person name="Copeland A."/>
            <person name="Lindquist E."/>
            <person name="Barry K."/>
            <person name="Schmutz J."/>
            <person name="Baker S.E."/>
            <person name="Ciuffetti L.M."/>
            <person name="Grigoriev I.V."/>
            <person name="Zhong S."/>
            <person name="Turgeon B.G."/>
        </authorList>
    </citation>
    <scope>NUCLEOTIDE SEQUENCE [LARGE SCALE GENOMIC DNA]</scope>
    <source>
        <strain evidence="1 2">ATCC 44560</strain>
    </source>
</reference>
<dbReference type="RefSeq" id="XP_007693366.1">
    <property type="nucleotide sequence ID" value="XM_007695176.1"/>
</dbReference>
<evidence type="ECO:0000313" key="2">
    <source>
        <dbReference type="Proteomes" id="UP000054032"/>
    </source>
</evidence>
<dbReference type="KEGG" id="bor:COCMIDRAFT_109612"/>
<sequence>WGGGEWGGSPCGCGPCPVHPIVIQLFGTQDLRNQAQHILLLEHASISSSTYRRWPQGKI</sequence>
<dbReference type="EMBL" id="KI964196">
    <property type="protein sequence ID" value="EUC40121.1"/>
    <property type="molecule type" value="Genomic_DNA"/>
</dbReference>
<keyword evidence="2" id="KW-1185">Reference proteome</keyword>
<dbReference type="Proteomes" id="UP000054032">
    <property type="component" value="Unassembled WGS sequence"/>
</dbReference>
<evidence type="ECO:0000313" key="1">
    <source>
        <dbReference type="EMBL" id="EUC40121.1"/>
    </source>
</evidence>
<organism evidence="1 2">
    <name type="scientific">Bipolaris oryzae ATCC 44560</name>
    <dbReference type="NCBI Taxonomy" id="930090"/>
    <lineage>
        <taxon>Eukaryota</taxon>
        <taxon>Fungi</taxon>
        <taxon>Dikarya</taxon>
        <taxon>Ascomycota</taxon>
        <taxon>Pezizomycotina</taxon>
        <taxon>Dothideomycetes</taxon>
        <taxon>Pleosporomycetidae</taxon>
        <taxon>Pleosporales</taxon>
        <taxon>Pleosporineae</taxon>
        <taxon>Pleosporaceae</taxon>
        <taxon>Bipolaris</taxon>
    </lineage>
</organism>
<proteinExistence type="predicted"/>